<accession>A0ABQ9IME8</accession>
<name>A0ABQ9IME8_9NEOP</name>
<evidence type="ECO:0000313" key="1">
    <source>
        <dbReference type="EMBL" id="KAJ8897836.1"/>
    </source>
</evidence>
<evidence type="ECO:0000313" key="2">
    <source>
        <dbReference type="Proteomes" id="UP001159363"/>
    </source>
</evidence>
<dbReference type="EMBL" id="JARBHB010000001">
    <property type="protein sequence ID" value="KAJ8897836.1"/>
    <property type="molecule type" value="Genomic_DNA"/>
</dbReference>
<organism evidence="1 2">
    <name type="scientific">Dryococelus australis</name>
    <dbReference type="NCBI Taxonomy" id="614101"/>
    <lineage>
        <taxon>Eukaryota</taxon>
        <taxon>Metazoa</taxon>
        <taxon>Ecdysozoa</taxon>
        <taxon>Arthropoda</taxon>
        <taxon>Hexapoda</taxon>
        <taxon>Insecta</taxon>
        <taxon>Pterygota</taxon>
        <taxon>Neoptera</taxon>
        <taxon>Polyneoptera</taxon>
        <taxon>Phasmatodea</taxon>
        <taxon>Verophasmatodea</taxon>
        <taxon>Anareolatae</taxon>
        <taxon>Phasmatidae</taxon>
        <taxon>Eurycanthinae</taxon>
        <taxon>Dryococelus</taxon>
    </lineage>
</organism>
<keyword evidence="2" id="KW-1185">Reference proteome</keyword>
<protein>
    <submittedName>
        <fullName evidence="1">Uncharacterized protein</fullName>
    </submittedName>
</protein>
<dbReference type="Proteomes" id="UP001159363">
    <property type="component" value="Chromosome 1"/>
</dbReference>
<gene>
    <name evidence="1" type="ORF">PR048_003189</name>
</gene>
<proteinExistence type="predicted"/>
<reference evidence="1 2" key="1">
    <citation type="submission" date="2023-02" db="EMBL/GenBank/DDBJ databases">
        <title>LHISI_Scaffold_Assembly.</title>
        <authorList>
            <person name="Stuart O.P."/>
            <person name="Cleave R."/>
            <person name="Magrath M.J.L."/>
            <person name="Mikheyev A.S."/>
        </authorList>
    </citation>
    <scope>NUCLEOTIDE SEQUENCE [LARGE SCALE GENOMIC DNA]</scope>
    <source>
        <strain evidence="1">Daus_M_001</strain>
        <tissue evidence="1">Leg muscle</tissue>
    </source>
</reference>
<comment type="caution">
    <text evidence="1">The sequence shown here is derived from an EMBL/GenBank/DDBJ whole genome shotgun (WGS) entry which is preliminary data.</text>
</comment>
<sequence length="192" mass="20876">MALAPILRAPCSDSNLDNELTATVARGVRHAPCTCNAGFVSHVVRKGRGGLVVRLLASHLGELSSTPVGAAPDLRMYKSYRTMLLVGDFVQGSPVPPSLAFRRHFILASLQPHRLSRPRCLEPPKSLHLSRAFKTYNRYENARDCEEEAAEAAGSSVGWRPGGGAVTARRYPLPHDRLLPPHRQSCIIPAAP</sequence>